<dbReference type="Proteomes" id="UP000002875">
    <property type="component" value="Plasmid pEMTOL02"/>
</dbReference>
<evidence type="ECO:0000313" key="2">
    <source>
        <dbReference type="Proteomes" id="UP000002875"/>
    </source>
</evidence>
<name>A0ABM5N857_EMTOG</name>
<keyword evidence="1" id="KW-0614">Plasmid</keyword>
<gene>
    <name evidence="1" type="ORF">Emtol_0109</name>
</gene>
<keyword evidence="2" id="KW-1185">Reference proteome</keyword>
<organism evidence="1 2">
    <name type="scientific">Emticicia oligotrophica (strain DSM 17448 / CIP 109782 / MTCC 6937 / GPTSA100-15)</name>
    <dbReference type="NCBI Taxonomy" id="929562"/>
    <lineage>
        <taxon>Bacteria</taxon>
        <taxon>Pseudomonadati</taxon>
        <taxon>Bacteroidota</taxon>
        <taxon>Cytophagia</taxon>
        <taxon>Cytophagales</taxon>
        <taxon>Leadbetterellaceae</taxon>
        <taxon>Emticicia</taxon>
    </lineage>
</organism>
<reference evidence="1 2" key="1">
    <citation type="submission" date="2011-07" db="EMBL/GenBank/DDBJ databases">
        <title>The complete genome of plasmid 2 of Emticicia oligotrophica DSM 17448.</title>
        <authorList>
            <consortium name="US DOE Joint Genome Institute (JGI-PGF)"/>
            <person name="Lucas S."/>
            <person name="Han J."/>
            <person name="Lapidus A."/>
            <person name="Bruce D."/>
            <person name="Goodwin L."/>
            <person name="Pitluck S."/>
            <person name="Peters L."/>
            <person name="Kyrpides N."/>
            <person name="Mavromatis K."/>
            <person name="Ivanova N."/>
            <person name="Ovchinnikova G."/>
            <person name="Teshima H."/>
            <person name="Detter J.C."/>
            <person name="Tapia R."/>
            <person name="Han C."/>
            <person name="Land M."/>
            <person name="Hauser L."/>
            <person name="Markowitz V."/>
            <person name="Cheng J.-F."/>
            <person name="Hugenholtz P."/>
            <person name="Woyke T."/>
            <person name="Wu D."/>
            <person name="Tindall B."/>
            <person name="Pomrenke H."/>
            <person name="Brambilla E."/>
            <person name="Klenk H.-P."/>
            <person name="Eisen J.A."/>
        </authorList>
    </citation>
    <scope>NUCLEOTIDE SEQUENCE [LARGE SCALE GENOMIC DNA]</scope>
    <source>
        <strain evidence="2">DSM 17448 / GPTSA100-15</strain>
        <plasmid evidence="1 2">pEMTOL02</plasmid>
    </source>
</reference>
<accession>A0ABM5N857</accession>
<proteinExistence type="predicted"/>
<protein>
    <recommendedName>
        <fullName evidence="3">Natural product</fullName>
    </recommendedName>
</protein>
<geneLocation type="plasmid" evidence="1 2">
    <name>pEMTOL02</name>
</geneLocation>
<evidence type="ECO:0008006" key="3">
    <source>
        <dbReference type="Google" id="ProtNLM"/>
    </source>
</evidence>
<dbReference type="EMBL" id="CP002963">
    <property type="protein sequence ID" value="AFK05627.1"/>
    <property type="molecule type" value="Genomic_DNA"/>
</dbReference>
<dbReference type="RefSeq" id="WP_015031152.1">
    <property type="nucleotide sequence ID" value="NC_018749.1"/>
</dbReference>
<evidence type="ECO:0000313" key="1">
    <source>
        <dbReference type="EMBL" id="AFK05627.1"/>
    </source>
</evidence>
<sequence>MKMNFEDITGVLNRDEMKKIMAGSGTSCSTKCTPRNATGPIGCYPSNGTSGTCRCLDADKSCS</sequence>